<dbReference type="AlphaFoldDB" id="A0A0A9H2N9"/>
<reference evidence="2" key="1">
    <citation type="submission" date="2014-09" db="EMBL/GenBank/DDBJ databases">
        <authorList>
            <person name="Magalhaes I.L.F."/>
            <person name="Oliveira U."/>
            <person name="Santos F.R."/>
            <person name="Vidigal T.H.D.A."/>
            <person name="Brescovit A.D."/>
            <person name="Santos A.J."/>
        </authorList>
    </citation>
    <scope>NUCLEOTIDE SEQUENCE</scope>
    <source>
        <tissue evidence="2">Shoot tissue taken approximately 20 cm above the soil surface</tissue>
    </source>
</reference>
<proteinExistence type="predicted"/>
<dbReference type="EMBL" id="GBRH01166386">
    <property type="protein sequence ID" value="JAE31510.1"/>
    <property type="molecule type" value="Transcribed_RNA"/>
</dbReference>
<accession>A0A0A9H2N9</accession>
<feature type="compositionally biased region" description="Basic residues" evidence="1">
    <location>
        <begin position="109"/>
        <end position="123"/>
    </location>
</feature>
<feature type="compositionally biased region" description="Basic and acidic residues" evidence="1">
    <location>
        <begin position="68"/>
        <end position="79"/>
    </location>
</feature>
<sequence>MLKAVKGQGQFMMWFREAFKTPTIFTMLSRIHNTLNQSQRCINWYEIKRESPVEHPRSLGPDEEDGEQDHKHLGHEGEQRVAWNAVEERPSRHHRGQQPAGHLLPPPQHHIRHCAHINSHTKP</sequence>
<evidence type="ECO:0000313" key="2">
    <source>
        <dbReference type="EMBL" id="JAE31510.1"/>
    </source>
</evidence>
<name>A0A0A9H2N9_ARUDO</name>
<organism evidence="2">
    <name type="scientific">Arundo donax</name>
    <name type="common">Giant reed</name>
    <name type="synonym">Donax arundinaceus</name>
    <dbReference type="NCBI Taxonomy" id="35708"/>
    <lineage>
        <taxon>Eukaryota</taxon>
        <taxon>Viridiplantae</taxon>
        <taxon>Streptophyta</taxon>
        <taxon>Embryophyta</taxon>
        <taxon>Tracheophyta</taxon>
        <taxon>Spermatophyta</taxon>
        <taxon>Magnoliopsida</taxon>
        <taxon>Liliopsida</taxon>
        <taxon>Poales</taxon>
        <taxon>Poaceae</taxon>
        <taxon>PACMAD clade</taxon>
        <taxon>Arundinoideae</taxon>
        <taxon>Arundineae</taxon>
        <taxon>Arundo</taxon>
    </lineage>
</organism>
<reference evidence="2" key="2">
    <citation type="journal article" date="2015" name="Data Brief">
        <title>Shoot transcriptome of the giant reed, Arundo donax.</title>
        <authorList>
            <person name="Barrero R.A."/>
            <person name="Guerrero F.D."/>
            <person name="Moolhuijzen P."/>
            <person name="Goolsby J.A."/>
            <person name="Tidwell J."/>
            <person name="Bellgard S.E."/>
            <person name="Bellgard M.I."/>
        </authorList>
    </citation>
    <scope>NUCLEOTIDE SEQUENCE</scope>
    <source>
        <tissue evidence="2">Shoot tissue taken approximately 20 cm above the soil surface</tissue>
    </source>
</reference>
<evidence type="ECO:0000256" key="1">
    <source>
        <dbReference type="SAM" id="MobiDB-lite"/>
    </source>
</evidence>
<feature type="region of interest" description="Disordered" evidence="1">
    <location>
        <begin position="52"/>
        <end position="123"/>
    </location>
</feature>
<protein>
    <submittedName>
        <fullName evidence="2">Uncharacterized protein</fullName>
    </submittedName>
</protein>